<feature type="transmembrane region" description="Helical" evidence="9">
    <location>
        <begin position="47"/>
        <end position="68"/>
    </location>
</feature>
<dbReference type="EMBL" id="JAUIQD010000005">
    <property type="protein sequence ID" value="KAK3349090.1"/>
    <property type="molecule type" value="Genomic_DNA"/>
</dbReference>
<proteinExistence type="inferred from homology"/>
<keyword evidence="6" id="KW-0325">Glycoprotein</keyword>
<sequence>MESPDRSSTAYEPLLTESEKDLEDDLPGMFHKTPYGKKQRSRWWRHWAFSLLLLIAYSLVLLELPRLWSRPSLDPFLTYTPAREAITYHKHKFDGSLGLRTKYTGEPRPEVEEAWGHLFKHYNLRFTAEEMQKLNRTQSNPIELRNGGGFFGQLSAYHHLHCLKMLRQVLWHDLYNISIPDLRGHADHCIDDIRQSLMCHADLSVVTFWWHPEMRKPMPNFHLDQTCVNWDALDEWASKRSFSIFDQKTLVHPQLGLSFPMVDGEIQVHGGHNHGQKPDHAHDLAPVWPEDNEHKHGDDKHEDHSEHFQ</sequence>
<reference evidence="10" key="2">
    <citation type="submission" date="2023-06" db="EMBL/GenBank/DDBJ databases">
        <authorList>
            <consortium name="Lawrence Berkeley National Laboratory"/>
            <person name="Haridas S."/>
            <person name="Hensen N."/>
            <person name="Bonometti L."/>
            <person name="Westerberg I."/>
            <person name="Brannstrom I.O."/>
            <person name="Guillou S."/>
            <person name="Cros-Aarteil S."/>
            <person name="Calhoun S."/>
            <person name="Kuo A."/>
            <person name="Mondo S."/>
            <person name="Pangilinan J."/>
            <person name="Riley R."/>
            <person name="Labutti K."/>
            <person name="Andreopoulos B."/>
            <person name="Lipzen A."/>
            <person name="Chen C."/>
            <person name="Yanf M."/>
            <person name="Daum C."/>
            <person name="Ng V."/>
            <person name="Clum A."/>
            <person name="Steindorff A."/>
            <person name="Ohm R."/>
            <person name="Martin F."/>
            <person name="Silar P."/>
            <person name="Natvig D."/>
            <person name="Lalanne C."/>
            <person name="Gautier V."/>
            <person name="Ament-Velasquez S.L."/>
            <person name="Kruys A."/>
            <person name="Hutchinson M.I."/>
            <person name="Powell A.J."/>
            <person name="Barry K."/>
            <person name="Miller A.N."/>
            <person name="Grigoriev I.V."/>
            <person name="Debuchy R."/>
            <person name="Gladieux P."/>
            <person name="Thoren M.H."/>
            <person name="Johannesson H."/>
        </authorList>
    </citation>
    <scope>NUCLEOTIDE SEQUENCE</scope>
    <source>
        <strain evidence="10">CBS 955.72</strain>
    </source>
</reference>
<keyword evidence="11" id="KW-1185">Reference proteome</keyword>
<evidence type="ECO:0000313" key="11">
    <source>
        <dbReference type="Proteomes" id="UP001275084"/>
    </source>
</evidence>
<organism evidence="10 11">
    <name type="scientific">Lasiosphaeria hispida</name>
    <dbReference type="NCBI Taxonomy" id="260671"/>
    <lineage>
        <taxon>Eukaryota</taxon>
        <taxon>Fungi</taxon>
        <taxon>Dikarya</taxon>
        <taxon>Ascomycota</taxon>
        <taxon>Pezizomycotina</taxon>
        <taxon>Sordariomycetes</taxon>
        <taxon>Sordariomycetidae</taxon>
        <taxon>Sordariales</taxon>
        <taxon>Lasiosphaeriaceae</taxon>
        <taxon>Lasiosphaeria</taxon>
    </lineage>
</organism>
<evidence type="ECO:0000256" key="4">
    <source>
        <dbReference type="ARBA" id="ARBA00023026"/>
    </source>
</evidence>
<comment type="caution">
    <text evidence="10">The sequence shown here is derived from an EMBL/GenBank/DDBJ whole genome shotgun (WGS) entry which is preliminary data.</text>
</comment>
<keyword evidence="4" id="KW-0843">Virulence</keyword>
<dbReference type="AlphaFoldDB" id="A0AAJ0MCD8"/>
<keyword evidence="2 9" id="KW-0812">Transmembrane</keyword>
<feature type="region of interest" description="Disordered" evidence="8">
    <location>
        <begin position="266"/>
        <end position="309"/>
    </location>
</feature>
<evidence type="ECO:0000256" key="2">
    <source>
        <dbReference type="ARBA" id="ARBA00022692"/>
    </source>
</evidence>
<evidence type="ECO:0000256" key="5">
    <source>
        <dbReference type="ARBA" id="ARBA00023136"/>
    </source>
</evidence>
<gene>
    <name evidence="10" type="ORF">B0T25DRAFT_234583</name>
</gene>
<dbReference type="GO" id="GO:0043386">
    <property type="term" value="P:mycotoxin biosynthetic process"/>
    <property type="evidence" value="ECO:0007669"/>
    <property type="project" value="InterPro"/>
</dbReference>
<evidence type="ECO:0000256" key="7">
    <source>
        <dbReference type="ARBA" id="ARBA00035112"/>
    </source>
</evidence>
<reference evidence="10" key="1">
    <citation type="journal article" date="2023" name="Mol. Phylogenet. Evol.">
        <title>Genome-scale phylogeny and comparative genomics of the fungal order Sordariales.</title>
        <authorList>
            <person name="Hensen N."/>
            <person name="Bonometti L."/>
            <person name="Westerberg I."/>
            <person name="Brannstrom I.O."/>
            <person name="Guillou S."/>
            <person name="Cros-Aarteil S."/>
            <person name="Calhoun S."/>
            <person name="Haridas S."/>
            <person name="Kuo A."/>
            <person name="Mondo S."/>
            <person name="Pangilinan J."/>
            <person name="Riley R."/>
            <person name="LaButti K."/>
            <person name="Andreopoulos B."/>
            <person name="Lipzen A."/>
            <person name="Chen C."/>
            <person name="Yan M."/>
            <person name="Daum C."/>
            <person name="Ng V."/>
            <person name="Clum A."/>
            <person name="Steindorff A."/>
            <person name="Ohm R.A."/>
            <person name="Martin F."/>
            <person name="Silar P."/>
            <person name="Natvig D.O."/>
            <person name="Lalanne C."/>
            <person name="Gautier V."/>
            <person name="Ament-Velasquez S.L."/>
            <person name="Kruys A."/>
            <person name="Hutchinson M.I."/>
            <person name="Powell A.J."/>
            <person name="Barry K."/>
            <person name="Miller A.N."/>
            <person name="Grigoriev I.V."/>
            <person name="Debuchy R."/>
            <person name="Gladieux P."/>
            <person name="Hiltunen Thoren M."/>
            <person name="Johannesson H."/>
        </authorList>
    </citation>
    <scope>NUCLEOTIDE SEQUENCE</scope>
    <source>
        <strain evidence="10">CBS 955.72</strain>
    </source>
</reference>
<name>A0AAJ0MCD8_9PEZI</name>
<evidence type="ECO:0000256" key="1">
    <source>
        <dbReference type="ARBA" id="ARBA00004167"/>
    </source>
</evidence>
<dbReference type="PANTHER" id="PTHR33365">
    <property type="entry name" value="YALI0B05434P"/>
    <property type="match status" value="1"/>
</dbReference>
<dbReference type="Proteomes" id="UP001275084">
    <property type="component" value="Unassembled WGS sequence"/>
</dbReference>
<comment type="similarity">
    <text evidence="7">Belongs to the ustYa family.</text>
</comment>
<comment type="subcellular location">
    <subcellularLocation>
        <location evidence="1">Membrane</location>
        <topology evidence="1">Single-pass membrane protein</topology>
    </subcellularLocation>
</comment>
<evidence type="ECO:0000256" key="8">
    <source>
        <dbReference type="SAM" id="MobiDB-lite"/>
    </source>
</evidence>
<keyword evidence="5 9" id="KW-0472">Membrane</keyword>
<feature type="compositionally biased region" description="Basic and acidic residues" evidence="8">
    <location>
        <begin position="291"/>
        <end position="309"/>
    </location>
</feature>
<evidence type="ECO:0000256" key="3">
    <source>
        <dbReference type="ARBA" id="ARBA00022989"/>
    </source>
</evidence>
<dbReference type="GO" id="GO:0016020">
    <property type="term" value="C:membrane"/>
    <property type="evidence" value="ECO:0007669"/>
    <property type="project" value="UniProtKB-SubCell"/>
</dbReference>
<evidence type="ECO:0008006" key="12">
    <source>
        <dbReference type="Google" id="ProtNLM"/>
    </source>
</evidence>
<evidence type="ECO:0000256" key="6">
    <source>
        <dbReference type="ARBA" id="ARBA00023180"/>
    </source>
</evidence>
<protein>
    <recommendedName>
        <fullName evidence="12">Tat pathway signal sequence</fullName>
    </recommendedName>
</protein>
<dbReference type="InterPro" id="IPR021765">
    <property type="entry name" value="UstYa-like"/>
</dbReference>
<dbReference type="Pfam" id="PF11807">
    <property type="entry name" value="UstYa"/>
    <property type="match status" value="1"/>
</dbReference>
<evidence type="ECO:0000256" key="9">
    <source>
        <dbReference type="SAM" id="Phobius"/>
    </source>
</evidence>
<dbReference type="PANTHER" id="PTHR33365:SF7">
    <property type="entry name" value="TAT PATHWAY SIGNAL SEQUENCE"/>
    <property type="match status" value="1"/>
</dbReference>
<keyword evidence="3 9" id="KW-1133">Transmembrane helix</keyword>
<evidence type="ECO:0000313" key="10">
    <source>
        <dbReference type="EMBL" id="KAK3349090.1"/>
    </source>
</evidence>
<accession>A0AAJ0MCD8</accession>